<reference evidence="1" key="1">
    <citation type="submission" date="2020-08" db="EMBL/GenBank/DDBJ databases">
        <title>Multicomponent nature underlies the extraordinary mechanical properties of spider dragline silk.</title>
        <authorList>
            <person name="Kono N."/>
            <person name="Nakamura H."/>
            <person name="Mori M."/>
            <person name="Yoshida Y."/>
            <person name="Ohtoshi R."/>
            <person name="Malay A.D."/>
            <person name="Moran D.A.P."/>
            <person name="Tomita M."/>
            <person name="Numata K."/>
            <person name="Arakawa K."/>
        </authorList>
    </citation>
    <scope>NUCLEOTIDE SEQUENCE</scope>
</reference>
<dbReference type="Proteomes" id="UP000887013">
    <property type="component" value="Unassembled WGS sequence"/>
</dbReference>
<keyword evidence="2" id="KW-1185">Reference proteome</keyword>
<dbReference type="AlphaFoldDB" id="A0A8X6MUY1"/>
<gene>
    <name evidence="1" type="ORF">NPIL_703531</name>
</gene>
<dbReference type="EMBL" id="BMAW01097434">
    <property type="protein sequence ID" value="GFS79558.1"/>
    <property type="molecule type" value="Genomic_DNA"/>
</dbReference>
<sequence length="100" mass="11037">MSNLYQHWYGLCHRCPIQGAISGISKQLTNLVPLEAPHHRGSEPWERGHYPVSVFQSQRMSSLAGDSRHEHAPSLPHHLHISALSNVGNASSTHILSGTE</sequence>
<evidence type="ECO:0000313" key="2">
    <source>
        <dbReference type="Proteomes" id="UP000887013"/>
    </source>
</evidence>
<accession>A0A8X6MUY1</accession>
<protein>
    <submittedName>
        <fullName evidence="1">Uncharacterized protein</fullName>
    </submittedName>
</protein>
<name>A0A8X6MUY1_NEPPI</name>
<comment type="caution">
    <text evidence="1">The sequence shown here is derived from an EMBL/GenBank/DDBJ whole genome shotgun (WGS) entry which is preliminary data.</text>
</comment>
<organism evidence="1 2">
    <name type="scientific">Nephila pilipes</name>
    <name type="common">Giant wood spider</name>
    <name type="synonym">Nephila maculata</name>
    <dbReference type="NCBI Taxonomy" id="299642"/>
    <lineage>
        <taxon>Eukaryota</taxon>
        <taxon>Metazoa</taxon>
        <taxon>Ecdysozoa</taxon>
        <taxon>Arthropoda</taxon>
        <taxon>Chelicerata</taxon>
        <taxon>Arachnida</taxon>
        <taxon>Araneae</taxon>
        <taxon>Araneomorphae</taxon>
        <taxon>Entelegynae</taxon>
        <taxon>Araneoidea</taxon>
        <taxon>Nephilidae</taxon>
        <taxon>Nephila</taxon>
    </lineage>
</organism>
<evidence type="ECO:0000313" key="1">
    <source>
        <dbReference type="EMBL" id="GFS79558.1"/>
    </source>
</evidence>
<proteinExistence type="predicted"/>